<dbReference type="Gene3D" id="2.60.40.10">
    <property type="entry name" value="Immunoglobulins"/>
    <property type="match status" value="3"/>
</dbReference>
<evidence type="ECO:0000313" key="3">
    <source>
        <dbReference type="Proteomes" id="UP000677918"/>
    </source>
</evidence>
<dbReference type="SUPFAM" id="SSF49899">
    <property type="entry name" value="Concanavalin A-like lectins/glucanases"/>
    <property type="match status" value="1"/>
</dbReference>
<organism evidence="2 3">
    <name type="scientific">Xylanibacillus composti</name>
    <dbReference type="NCBI Taxonomy" id="1572762"/>
    <lineage>
        <taxon>Bacteria</taxon>
        <taxon>Bacillati</taxon>
        <taxon>Bacillota</taxon>
        <taxon>Bacilli</taxon>
        <taxon>Bacillales</taxon>
        <taxon>Paenibacillaceae</taxon>
        <taxon>Xylanibacillus</taxon>
    </lineage>
</organism>
<name>A0A8J4H4H9_9BACL</name>
<proteinExistence type="predicted"/>
<dbReference type="Pfam" id="PF18911">
    <property type="entry name" value="PKD_4"/>
    <property type="match status" value="1"/>
</dbReference>
<dbReference type="InterPro" id="IPR013320">
    <property type="entry name" value="ConA-like_dom_sf"/>
</dbReference>
<evidence type="ECO:0000313" key="2">
    <source>
        <dbReference type="EMBL" id="GIQ69446.1"/>
    </source>
</evidence>
<dbReference type="Pfam" id="PF25788">
    <property type="entry name" value="Ig_Rha78A_N"/>
    <property type="match status" value="1"/>
</dbReference>
<gene>
    <name evidence="2" type="ORF">XYCOK13_22700</name>
</gene>
<dbReference type="AlphaFoldDB" id="A0A8J4H4H9"/>
<evidence type="ECO:0000259" key="1">
    <source>
        <dbReference type="Pfam" id="PF18911"/>
    </source>
</evidence>
<feature type="domain" description="PKD" evidence="1">
    <location>
        <begin position="812"/>
        <end position="892"/>
    </location>
</feature>
<reference evidence="2" key="1">
    <citation type="submission" date="2021-04" db="EMBL/GenBank/DDBJ databases">
        <title>Draft genome sequence of Xylanibacillus composti strain K13.</title>
        <authorList>
            <person name="Uke A."/>
            <person name="Chhe C."/>
            <person name="Baramee S."/>
            <person name="Kosugi A."/>
        </authorList>
    </citation>
    <scope>NUCLEOTIDE SEQUENCE</scope>
    <source>
        <strain evidence="2">K13</strain>
    </source>
</reference>
<dbReference type="InterPro" id="IPR000601">
    <property type="entry name" value="PKD_dom"/>
</dbReference>
<dbReference type="Proteomes" id="UP000677918">
    <property type="component" value="Unassembled WGS sequence"/>
</dbReference>
<dbReference type="InterPro" id="IPR035986">
    <property type="entry name" value="PKD_dom_sf"/>
</dbReference>
<sequence length="1038" mass="116910">MYTNEYIEVVYVASDSSKIVVTDPSRRNYYLLNNTNGSLMQTYETDTYSGNTREYNLSRKSRLHYLGVYEDVIAYIDQSVVLRNANGNSATTNHEGTWRLKFRNLKTNTTRDVGVIRTYTGSVVDSCCEHIYSMVTPVPHAVISGDGKLILANYYSNVLIYDMQTYALEGDIPTGMEDPLSYREYRRGGEDRDRHYFIKQMHLTEDGRLKIVYRTQYDNDGGSSDSEEVTETLYTIQTTPGAGPTYSYGYLPVNNQEFQNGDVSLKVTFNRDTFSDSASAGIGFRSQNHRNMYRAELSTDRVSLVKYVNGVPTVLGSYDYPIREGQTYTLRVRARGAHMTVYVNGVPVIEKSDSTYAAGRFGLYAEVPHVVLKDLQAELFEGSGSNVENQAIVNMPITYTKSYNDLENDPLISDMTTWTFTNTQPYKFLNAGDGHSDRPGTNTYNGVTVREPSPTLTKVGVFKVDLKETDDPAPSGFKYPNNRYAEYRKESYPATRYIVVHRQPIARFTVSVSSTDHTVIWNDTSYDPDRWLSATNYSTEATGINYRTTRGILERKYYYKTPSGQIVNSKLVTPREIGVYTVGLAVKDEYGAWSDWTTQDLEITTLPEPDEPPKAGFTVSTTSTYRGVNVTIISTASDKEDGPAANLPHEYYIRNLDSGEAETLQSTSRGTWTKSFSSIGRMQIRQVVTDSKGQSDQAIRIVTVNNRPPTANVTTPASSNTAAPTELDELRPTLRFTYSDADGDTQERFQLRISRYDGTLVMDSGEIRSGSRQWVPTADLPEDVNLQVRVRVHDGIEWGNYSSPKYMVIHTNKPPTAQFDWVPKPVWEGDTVTLLDQSTDPDSDILIRQWQITTPDGSILNFGDVGIVVQRFAEPGRYRVALTVSDGRESDRVEHLIEAQPLTLEAQVNHTPNWLEAHERLGHETETPPKDFYSGEKWLLAAASSPYPVEEVWASFSAKGRDGRMISLEVRLQEDGAPDRFAGEMYDERMTSVTEGLAPDLYEVNFRIRYGNGVEKEATVPLRIIGSVYEPGGVFRRR</sequence>
<dbReference type="InterPro" id="IPR013783">
    <property type="entry name" value="Ig-like_fold"/>
</dbReference>
<dbReference type="Gene3D" id="2.60.120.560">
    <property type="entry name" value="Exo-inulinase, domain 1"/>
    <property type="match status" value="1"/>
</dbReference>
<dbReference type="EMBL" id="BOVK01000028">
    <property type="protein sequence ID" value="GIQ69446.1"/>
    <property type="molecule type" value="Genomic_DNA"/>
</dbReference>
<dbReference type="SUPFAM" id="SSF49299">
    <property type="entry name" value="PKD domain"/>
    <property type="match status" value="1"/>
</dbReference>
<keyword evidence="3" id="KW-1185">Reference proteome</keyword>
<protein>
    <recommendedName>
        <fullName evidence="1">PKD domain-containing protein</fullName>
    </recommendedName>
</protein>
<comment type="caution">
    <text evidence="2">The sequence shown here is derived from an EMBL/GenBank/DDBJ whole genome shotgun (WGS) entry which is preliminary data.</text>
</comment>
<accession>A0A8J4H4H9</accession>